<keyword evidence="2" id="KW-0812">Transmembrane</keyword>
<sequence>MRSRRSLCHQQLYSQIQRYFLSKVTITTSTSTTSLFSSTTPTILTDFPAPTITTSPKSEITTFVVGMIGIIPAAFLSSYYQVPHERLSPDLPPTRPSSPPLRRISTSAQRKPR</sequence>
<protein>
    <submittedName>
        <fullName evidence="4">Uncharacterized protein</fullName>
    </submittedName>
</protein>
<accession>A0AAF3EEL4</accession>
<evidence type="ECO:0000313" key="3">
    <source>
        <dbReference type="Proteomes" id="UP000887575"/>
    </source>
</evidence>
<keyword evidence="2" id="KW-0472">Membrane</keyword>
<feature type="transmembrane region" description="Helical" evidence="2">
    <location>
        <begin position="60"/>
        <end position="80"/>
    </location>
</feature>
<evidence type="ECO:0000313" key="4">
    <source>
        <dbReference type="WBParaSite" id="MBELARI_LOCUS1242"/>
    </source>
</evidence>
<evidence type="ECO:0000256" key="2">
    <source>
        <dbReference type="SAM" id="Phobius"/>
    </source>
</evidence>
<reference evidence="4" key="1">
    <citation type="submission" date="2024-02" db="UniProtKB">
        <authorList>
            <consortium name="WormBaseParasite"/>
        </authorList>
    </citation>
    <scope>IDENTIFICATION</scope>
</reference>
<dbReference type="WBParaSite" id="MBELARI_LOCUS1242">
    <property type="protein sequence ID" value="MBELARI_LOCUS1242"/>
    <property type="gene ID" value="MBELARI_LOCUS1242"/>
</dbReference>
<feature type="compositionally biased region" description="Pro residues" evidence="1">
    <location>
        <begin position="90"/>
        <end position="99"/>
    </location>
</feature>
<proteinExistence type="predicted"/>
<keyword evidence="3" id="KW-1185">Reference proteome</keyword>
<dbReference type="AlphaFoldDB" id="A0AAF3EEL4"/>
<feature type="region of interest" description="Disordered" evidence="1">
    <location>
        <begin position="86"/>
        <end position="113"/>
    </location>
</feature>
<evidence type="ECO:0000256" key="1">
    <source>
        <dbReference type="SAM" id="MobiDB-lite"/>
    </source>
</evidence>
<keyword evidence="2" id="KW-1133">Transmembrane helix</keyword>
<dbReference type="Proteomes" id="UP000887575">
    <property type="component" value="Unassembled WGS sequence"/>
</dbReference>
<organism evidence="3 4">
    <name type="scientific">Mesorhabditis belari</name>
    <dbReference type="NCBI Taxonomy" id="2138241"/>
    <lineage>
        <taxon>Eukaryota</taxon>
        <taxon>Metazoa</taxon>
        <taxon>Ecdysozoa</taxon>
        <taxon>Nematoda</taxon>
        <taxon>Chromadorea</taxon>
        <taxon>Rhabditida</taxon>
        <taxon>Rhabditina</taxon>
        <taxon>Rhabditomorpha</taxon>
        <taxon>Rhabditoidea</taxon>
        <taxon>Rhabditidae</taxon>
        <taxon>Mesorhabditinae</taxon>
        <taxon>Mesorhabditis</taxon>
    </lineage>
</organism>
<name>A0AAF3EEL4_9BILA</name>